<dbReference type="Pfam" id="PF08447">
    <property type="entry name" value="PAS_3"/>
    <property type="match status" value="1"/>
</dbReference>
<evidence type="ECO:0000256" key="3">
    <source>
        <dbReference type="ARBA" id="ARBA00022481"/>
    </source>
</evidence>
<evidence type="ECO:0000256" key="8">
    <source>
        <dbReference type="ARBA" id="ARBA00023136"/>
    </source>
</evidence>
<evidence type="ECO:0000256" key="2">
    <source>
        <dbReference type="ARBA" id="ARBA00022475"/>
    </source>
</evidence>
<evidence type="ECO:0000259" key="15">
    <source>
        <dbReference type="PROSITE" id="PS50192"/>
    </source>
</evidence>
<feature type="transmembrane region" description="Helical" evidence="12">
    <location>
        <begin position="146"/>
        <end position="164"/>
    </location>
</feature>
<keyword evidence="9 11" id="KW-0807">Transducer</keyword>
<evidence type="ECO:0000256" key="10">
    <source>
        <dbReference type="ARBA" id="ARBA00029447"/>
    </source>
</evidence>
<evidence type="ECO:0000256" key="7">
    <source>
        <dbReference type="ARBA" id="ARBA00022989"/>
    </source>
</evidence>
<evidence type="ECO:0000256" key="12">
    <source>
        <dbReference type="SAM" id="Phobius"/>
    </source>
</evidence>
<dbReference type="InterPro" id="IPR013655">
    <property type="entry name" value="PAS_fold_3"/>
</dbReference>
<dbReference type="EMBL" id="MNAN01000037">
    <property type="protein sequence ID" value="OHU93405.1"/>
    <property type="molecule type" value="Genomic_DNA"/>
</dbReference>
<dbReference type="Pfam" id="PF00015">
    <property type="entry name" value="MCPsignal"/>
    <property type="match status" value="1"/>
</dbReference>
<evidence type="ECO:0000256" key="5">
    <source>
        <dbReference type="ARBA" id="ARBA00022519"/>
    </source>
</evidence>
<evidence type="ECO:0000256" key="1">
    <source>
        <dbReference type="ARBA" id="ARBA00004429"/>
    </source>
</evidence>
<keyword evidence="4" id="KW-0145">Chemotaxis</keyword>
<comment type="subcellular location">
    <subcellularLocation>
        <location evidence="1">Cell inner membrane</location>
        <topology evidence="1">Multi-pass membrane protein</topology>
    </subcellularLocation>
</comment>
<evidence type="ECO:0000313" key="17">
    <source>
        <dbReference type="Proteomes" id="UP000180253"/>
    </source>
</evidence>
<keyword evidence="8 12" id="KW-0472">Membrane</keyword>
<feature type="domain" description="T-SNARE coiled-coil homology" evidence="15">
    <location>
        <begin position="431"/>
        <end position="493"/>
    </location>
</feature>
<dbReference type="SMART" id="SM00283">
    <property type="entry name" value="MA"/>
    <property type="match status" value="1"/>
</dbReference>
<dbReference type="AlphaFoldDB" id="A0A1S1N270"/>
<evidence type="ECO:0000256" key="11">
    <source>
        <dbReference type="PROSITE-ProRule" id="PRU00284"/>
    </source>
</evidence>
<dbReference type="CDD" id="cd11386">
    <property type="entry name" value="MCP_signal"/>
    <property type="match status" value="1"/>
</dbReference>
<protein>
    <submittedName>
        <fullName evidence="16">Chemotaxis protein</fullName>
    </submittedName>
</protein>
<dbReference type="RefSeq" id="WP_070993560.1">
    <property type="nucleotide sequence ID" value="NZ_CBCSHD010000012.1"/>
</dbReference>
<keyword evidence="5" id="KW-0997">Cell inner membrane</keyword>
<dbReference type="PROSITE" id="PS50112">
    <property type="entry name" value="PAS"/>
    <property type="match status" value="1"/>
</dbReference>
<dbReference type="InterPro" id="IPR004089">
    <property type="entry name" value="MCPsignal_dom"/>
</dbReference>
<feature type="domain" description="PAS" evidence="14">
    <location>
        <begin position="21"/>
        <end position="60"/>
    </location>
</feature>
<reference evidence="16 17" key="1">
    <citation type="submission" date="2016-10" db="EMBL/GenBank/DDBJ databases">
        <title>Pseudoalteromonas amylolytica sp. nov., isolated from the surface seawater.</title>
        <authorList>
            <person name="Wu Y.-H."/>
            <person name="Cheng H."/>
            <person name="Jin X.-B."/>
            <person name="Wang C.-S."/>
            <person name="Xu X.-W."/>
        </authorList>
    </citation>
    <scope>NUCLEOTIDE SEQUENCE [LARGE SCALE GENOMIC DNA]</scope>
    <source>
        <strain evidence="16 17">JCM 12483</strain>
    </source>
</reference>
<dbReference type="STRING" id="327939.BIW53_18765"/>
<dbReference type="Gene3D" id="1.10.287.950">
    <property type="entry name" value="Methyl-accepting chemotaxis protein"/>
    <property type="match status" value="1"/>
</dbReference>
<gene>
    <name evidence="16" type="ORF">BIW53_18765</name>
</gene>
<comment type="similarity">
    <text evidence="10">Belongs to the methyl-accepting chemotaxis (MCP) protein family.</text>
</comment>
<proteinExistence type="inferred from homology"/>
<dbReference type="GO" id="GO:0005886">
    <property type="term" value="C:plasma membrane"/>
    <property type="evidence" value="ECO:0007669"/>
    <property type="project" value="UniProtKB-SubCell"/>
</dbReference>
<dbReference type="InterPro" id="IPR000727">
    <property type="entry name" value="T_SNARE_dom"/>
</dbReference>
<dbReference type="FunFam" id="1.10.287.950:FF:000001">
    <property type="entry name" value="Methyl-accepting chemotaxis sensory transducer"/>
    <property type="match status" value="1"/>
</dbReference>
<accession>A0A1S1N270</accession>
<evidence type="ECO:0000259" key="13">
    <source>
        <dbReference type="PROSITE" id="PS50111"/>
    </source>
</evidence>
<dbReference type="OrthoDB" id="5675566at2"/>
<keyword evidence="6 12" id="KW-0812">Transmembrane</keyword>
<keyword evidence="3" id="KW-0488">Methylation</keyword>
<evidence type="ECO:0000256" key="6">
    <source>
        <dbReference type="ARBA" id="ARBA00022692"/>
    </source>
</evidence>
<keyword evidence="2" id="KW-1003">Cell membrane</keyword>
<dbReference type="GO" id="GO:0052131">
    <property type="term" value="P:positive aerotaxis"/>
    <property type="evidence" value="ECO:0007669"/>
    <property type="project" value="UniProtKB-ARBA"/>
</dbReference>
<dbReference type="PROSITE" id="PS50111">
    <property type="entry name" value="CHEMOTAXIS_TRANSDUC_2"/>
    <property type="match status" value="1"/>
</dbReference>
<sequence length="516" mass="57260">MRLNQPVTQQQKHFSPDVKLISVTDLQGRIVDCNEHFVAVSGFSREELIGQPHNIVRHPDMPAQAFATMWEQLKAGKPWMGIVKNRCKNGDFYWVDAYVTPVTQKGKVVGYESVRRCPDKETVTRAQALYDTLLNQKRAPFKWPKLRVIWPVIMSVVGLALWWFVSSSSAFFWLLINSVSLCGYSLWRDSEQLKRLEHSLSHSFCDDVATQVYSTWDGKMANIQVRLLSEQAHLDTVITRIEHAAKHVTSGAKQALGQAGDTYQQLQSQQLETEQVATAMNEMSTTINDVSGNVQVSAEHAQSALSMADESARIGELTKHAIEALGETVLQIRDSVLGVSKQTTRIADAAQIIEQIAEQTNLLALNAAIEAARAGEQGRGFAVVADEVRHLAQRTQQSTKEIHTIINELSDSTQHAVNIAQQGEQESLSGIEQLAQSTDMLNQIQQAVRQIHDMSMQIATSVEEQAAVSDDINQQIVNIAGLANDSLNSADSVKQVSGELSNVASEMYELVVRFKR</sequence>
<comment type="caution">
    <text evidence="16">The sequence shown here is derived from an EMBL/GenBank/DDBJ whole genome shotgun (WGS) entry which is preliminary data.</text>
</comment>
<evidence type="ECO:0000256" key="4">
    <source>
        <dbReference type="ARBA" id="ARBA00022500"/>
    </source>
</evidence>
<name>A0A1S1N270_9GAMM</name>
<feature type="domain" description="Methyl-accepting transducer" evidence="13">
    <location>
        <begin position="244"/>
        <end position="480"/>
    </location>
</feature>
<dbReference type="GO" id="GO:0007165">
    <property type="term" value="P:signal transduction"/>
    <property type="evidence" value="ECO:0007669"/>
    <property type="project" value="UniProtKB-KW"/>
</dbReference>
<dbReference type="InterPro" id="IPR035965">
    <property type="entry name" value="PAS-like_dom_sf"/>
</dbReference>
<evidence type="ECO:0000313" key="16">
    <source>
        <dbReference type="EMBL" id="OHU93405.1"/>
    </source>
</evidence>
<dbReference type="NCBIfam" id="TIGR00229">
    <property type="entry name" value="sensory_box"/>
    <property type="match status" value="1"/>
</dbReference>
<dbReference type="CDD" id="cd00130">
    <property type="entry name" value="PAS"/>
    <property type="match status" value="1"/>
</dbReference>
<dbReference type="PROSITE" id="PS50192">
    <property type="entry name" value="T_SNARE"/>
    <property type="match status" value="1"/>
</dbReference>
<keyword evidence="7 12" id="KW-1133">Transmembrane helix</keyword>
<dbReference type="SUPFAM" id="SSF58104">
    <property type="entry name" value="Methyl-accepting chemotaxis protein (MCP) signaling domain"/>
    <property type="match status" value="1"/>
</dbReference>
<dbReference type="FunFam" id="3.30.450.20:FF:000046">
    <property type="entry name" value="Aerotaxis sensor receptor"/>
    <property type="match status" value="1"/>
</dbReference>
<dbReference type="SUPFAM" id="SSF55785">
    <property type="entry name" value="PYP-like sensor domain (PAS domain)"/>
    <property type="match status" value="1"/>
</dbReference>
<dbReference type="Gene3D" id="3.30.450.20">
    <property type="entry name" value="PAS domain"/>
    <property type="match status" value="1"/>
</dbReference>
<dbReference type="Proteomes" id="UP000180253">
    <property type="component" value="Unassembled WGS sequence"/>
</dbReference>
<keyword evidence="17" id="KW-1185">Reference proteome</keyword>
<dbReference type="PANTHER" id="PTHR32089">
    <property type="entry name" value="METHYL-ACCEPTING CHEMOTAXIS PROTEIN MCPB"/>
    <property type="match status" value="1"/>
</dbReference>
<organism evidence="16 17">
    <name type="scientific">Pseudoalteromonas byunsanensis</name>
    <dbReference type="NCBI Taxonomy" id="327939"/>
    <lineage>
        <taxon>Bacteria</taxon>
        <taxon>Pseudomonadati</taxon>
        <taxon>Pseudomonadota</taxon>
        <taxon>Gammaproteobacteria</taxon>
        <taxon>Alteromonadales</taxon>
        <taxon>Pseudoalteromonadaceae</taxon>
        <taxon>Pseudoalteromonas</taxon>
    </lineage>
</organism>
<dbReference type="PANTHER" id="PTHR32089:SF74">
    <property type="entry name" value="METHYL-ACCEPTING CHEMOTAXIS PROTEIN AER"/>
    <property type="match status" value="1"/>
</dbReference>
<evidence type="ECO:0000259" key="14">
    <source>
        <dbReference type="PROSITE" id="PS50112"/>
    </source>
</evidence>
<evidence type="ECO:0000256" key="9">
    <source>
        <dbReference type="ARBA" id="ARBA00023224"/>
    </source>
</evidence>
<dbReference type="InterPro" id="IPR000014">
    <property type="entry name" value="PAS"/>
</dbReference>
<dbReference type="SMART" id="SM00091">
    <property type="entry name" value="PAS"/>
    <property type="match status" value="1"/>
</dbReference>